<accession>A0A5B7JCJ0</accession>
<protein>
    <submittedName>
        <fullName evidence="2">Uncharacterized protein</fullName>
    </submittedName>
</protein>
<gene>
    <name evidence="2" type="ORF">E2C01_086856</name>
</gene>
<dbReference type="Proteomes" id="UP000324222">
    <property type="component" value="Unassembled WGS sequence"/>
</dbReference>
<name>A0A5B7JCJ0_PORTR</name>
<sequence>MKTEMEEWRDGIVRKLERRVTEEDAKNRNNCRRLVHGANLSLLENDGERNTKDHETPSLPILYVVLSINSVVSRCFHHLVPSCPGISLAVTLYLYLLYYSLHARFL</sequence>
<keyword evidence="3" id="KW-1185">Reference proteome</keyword>
<feature type="transmembrane region" description="Helical" evidence="1">
    <location>
        <begin position="85"/>
        <end position="101"/>
    </location>
</feature>
<evidence type="ECO:0000313" key="3">
    <source>
        <dbReference type="Proteomes" id="UP000324222"/>
    </source>
</evidence>
<proteinExistence type="predicted"/>
<keyword evidence="1" id="KW-1133">Transmembrane helix</keyword>
<keyword evidence="1" id="KW-0812">Transmembrane</keyword>
<evidence type="ECO:0000313" key="2">
    <source>
        <dbReference type="EMBL" id="MPC91796.1"/>
    </source>
</evidence>
<comment type="caution">
    <text evidence="2">The sequence shown here is derived from an EMBL/GenBank/DDBJ whole genome shotgun (WGS) entry which is preliminary data.</text>
</comment>
<reference evidence="2 3" key="1">
    <citation type="submission" date="2019-05" db="EMBL/GenBank/DDBJ databases">
        <title>Another draft genome of Portunus trituberculatus and its Hox gene families provides insights of decapod evolution.</title>
        <authorList>
            <person name="Jeong J.-H."/>
            <person name="Song I."/>
            <person name="Kim S."/>
            <person name="Choi T."/>
            <person name="Kim D."/>
            <person name="Ryu S."/>
            <person name="Kim W."/>
        </authorList>
    </citation>
    <scope>NUCLEOTIDE SEQUENCE [LARGE SCALE GENOMIC DNA]</scope>
    <source>
        <tissue evidence="2">Muscle</tissue>
    </source>
</reference>
<dbReference type="AlphaFoldDB" id="A0A5B7JCJ0"/>
<dbReference type="EMBL" id="VSRR010088979">
    <property type="protein sequence ID" value="MPC91796.1"/>
    <property type="molecule type" value="Genomic_DNA"/>
</dbReference>
<keyword evidence="1" id="KW-0472">Membrane</keyword>
<evidence type="ECO:0000256" key="1">
    <source>
        <dbReference type="SAM" id="Phobius"/>
    </source>
</evidence>
<organism evidence="2 3">
    <name type="scientific">Portunus trituberculatus</name>
    <name type="common">Swimming crab</name>
    <name type="synonym">Neptunus trituberculatus</name>
    <dbReference type="NCBI Taxonomy" id="210409"/>
    <lineage>
        <taxon>Eukaryota</taxon>
        <taxon>Metazoa</taxon>
        <taxon>Ecdysozoa</taxon>
        <taxon>Arthropoda</taxon>
        <taxon>Crustacea</taxon>
        <taxon>Multicrustacea</taxon>
        <taxon>Malacostraca</taxon>
        <taxon>Eumalacostraca</taxon>
        <taxon>Eucarida</taxon>
        <taxon>Decapoda</taxon>
        <taxon>Pleocyemata</taxon>
        <taxon>Brachyura</taxon>
        <taxon>Eubrachyura</taxon>
        <taxon>Portunoidea</taxon>
        <taxon>Portunidae</taxon>
        <taxon>Portuninae</taxon>
        <taxon>Portunus</taxon>
    </lineage>
</organism>